<dbReference type="InterPro" id="IPR018028">
    <property type="entry name" value="Catalase"/>
</dbReference>
<proteinExistence type="inferred from homology"/>
<dbReference type="InterPro" id="IPR040333">
    <property type="entry name" value="Catalase_3"/>
</dbReference>
<dbReference type="PANTHER" id="PTHR11465">
    <property type="entry name" value="CATALASE"/>
    <property type="match status" value="1"/>
</dbReference>
<comment type="similarity">
    <text evidence="3 13">Belongs to the catalase family.</text>
</comment>
<dbReference type="PRINTS" id="PR00067">
    <property type="entry name" value="CATALASE"/>
</dbReference>
<dbReference type="GO" id="GO:0020037">
    <property type="term" value="F:heme binding"/>
    <property type="evidence" value="ECO:0007669"/>
    <property type="project" value="InterPro"/>
</dbReference>
<keyword evidence="8 13" id="KW-0560">Oxidoreductase</keyword>
<evidence type="ECO:0000256" key="6">
    <source>
        <dbReference type="ARBA" id="ARBA00022617"/>
    </source>
</evidence>
<name>A0A3P8R7W2_ASTCA</name>
<dbReference type="OMA" id="FYNQGAR"/>
<dbReference type="InterPro" id="IPR024708">
    <property type="entry name" value="Catalase_AS"/>
</dbReference>
<keyword evidence="11 13" id="KW-0376">Hydrogen peroxide</keyword>
<evidence type="ECO:0000256" key="15">
    <source>
        <dbReference type="SAM" id="MobiDB-lite"/>
    </source>
</evidence>
<evidence type="ECO:0000256" key="12">
    <source>
        <dbReference type="ARBA" id="ARBA00049254"/>
    </source>
</evidence>
<evidence type="ECO:0000259" key="16">
    <source>
        <dbReference type="SMART" id="SM01060"/>
    </source>
</evidence>
<dbReference type="GO" id="GO:0005782">
    <property type="term" value="C:peroxisomal matrix"/>
    <property type="evidence" value="ECO:0007669"/>
    <property type="project" value="UniProtKB-SubCell"/>
</dbReference>
<reference evidence="17" key="1">
    <citation type="submission" date="2018-05" db="EMBL/GenBank/DDBJ databases">
        <authorList>
            <person name="Datahose"/>
        </authorList>
    </citation>
    <scope>NUCLEOTIDE SEQUENCE</scope>
</reference>
<keyword evidence="9 13" id="KW-0408">Iron</keyword>
<organism evidence="17 18">
    <name type="scientific">Astatotilapia calliptera</name>
    <name type="common">Eastern happy</name>
    <name type="synonym">Chromis callipterus</name>
    <dbReference type="NCBI Taxonomy" id="8154"/>
    <lineage>
        <taxon>Eukaryota</taxon>
        <taxon>Metazoa</taxon>
        <taxon>Chordata</taxon>
        <taxon>Craniata</taxon>
        <taxon>Vertebrata</taxon>
        <taxon>Euteleostomi</taxon>
        <taxon>Actinopterygii</taxon>
        <taxon>Neopterygii</taxon>
        <taxon>Teleostei</taxon>
        <taxon>Neoteleostei</taxon>
        <taxon>Acanthomorphata</taxon>
        <taxon>Ovalentaria</taxon>
        <taxon>Cichlomorphae</taxon>
        <taxon>Cichliformes</taxon>
        <taxon>Cichlidae</taxon>
        <taxon>African cichlids</taxon>
        <taxon>Pseudocrenilabrinae</taxon>
        <taxon>Haplochromini</taxon>
        <taxon>Astatotilapia</taxon>
    </lineage>
</organism>
<dbReference type="PROSITE" id="PS00437">
    <property type="entry name" value="CATALASE_1"/>
    <property type="match status" value="1"/>
</dbReference>
<evidence type="ECO:0000256" key="8">
    <source>
        <dbReference type="ARBA" id="ARBA00023002"/>
    </source>
</evidence>
<evidence type="ECO:0000256" key="10">
    <source>
        <dbReference type="ARBA" id="ARBA00023140"/>
    </source>
</evidence>
<evidence type="ECO:0000256" key="14">
    <source>
        <dbReference type="RuleBase" id="RU004142"/>
    </source>
</evidence>
<evidence type="ECO:0000256" key="3">
    <source>
        <dbReference type="ARBA" id="ARBA00005329"/>
    </source>
</evidence>
<keyword evidence="10" id="KW-0576">Peroxisome</keyword>
<dbReference type="InterPro" id="IPR002226">
    <property type="entry name" value="Catalase_haem_BS"/>
</dbReference>
<keyword evidence="6 13" id="KW-0349">Heme</keyword>
<dbReference type="EC" id="1.11.1.6" evidence="13"/>
<dbReference type="Ensembl" id="ENSACLT00000038464.2">
    <property type="protein sequence ID" value="ENSACLP00000037579.2"/>
    <property type="gene ID" value="ENSACLG00000025417.2"/>
</dbReference>
<sequence length="602" mass="69208">MYDQQPVFGLVLSLQSRKWVRSRRRGAEQRRALSRKKFWRRYKTIAVFCAQHILHSVWSKHRIVKMADDRDKATDQMKTWKANRGSQKPDVLTTGGGHPVGDKLNLQTAGPRGPLLVQDVVFTDEMAHFDRERIPERVVHAKGAGAFGYFEVTHDITRYCKAKVFEHVGKTTPIAVRFSTVAGESGSADTVRDPRGFAVKFYTEDGNWDLTGNNTPIFFIRDAMLFPSFIHSQKRNPQTHMKDPDMVWDFWSLRPESLHQVSFLFSDRGLPDGHRHMNGYGSHTFKLVNADGERVYCKFHYKTDQGIKNLTVEEADRLAATNPDYGIADLFNAIANGNYPSWTFYIQVMTFEQAEKFRFNPFDLTKVWSHKEYPLIPVGKLVLNRNPVNYFAEVEQAAFDPSNMPPGIEPSPDKMLQGRLFSYPDTHRHRLGANYLQIPVNCPFRARVANYQRDGPMCMHDNQGGAPNYYPNSFSAPETQPQFMESKFQVSADVARYNSSDEDNVTQVRTFYTQVLNEEERQRLCQNLAGSLKGAQLFIQKRMVSPSTTVSHFAVAHSLCFLECEVSGKMLCLLLTKRQTENLLNRSMRQSRIYTSVWLYFR</sequence>
<evidence type="ECO:0000256" key="5">
    <source>
        <dbReference type="ARBA" id="ARBA00022559"/>
    </source>
</evidence>
<dbReference type="SUPFAM" id="SSF56634">
    <property type="entry name" value="Heme-dependent catalase-like"/>
    <property type="match status" value="1"/>
</dbReference>
<dbReference type="FunFam" id="2.40.180.10:FF:000001">
    <property type="entry name" value="Catalase"/>
    <property type="match status" value="1"/>
</dbReference>
<evidence type="ECO:0000313" key="18">
    <source>
        <dbReference type="Proteomes" id="UP000265100"/>
    </source>
</evidence>
<comment type="subcellular location">
    <subcellularLocation>
        <location evidence="2">Peroxisome matrix</location>
    </subcellularLocation>
</comment>
<dbReference type="SMART" id="SM01060">
    <property type="entry name" value="Catalase"/>
    <property type="match status" value="1"/>
</dbReference>
<dbReference type="Gene3D" id="2.40.180.10">
    <property type="entry name" value="Catalase core domain"/>
    <property type="match status" value="1"/>
</dbReference>
<dbReference type="AlphaFoldDB" id="A0A3P8R7W2"/>
<dbReference type="InterPro" id="IPR020835">
    <property type="entry name" value="Catalase_sf"/>
</dbReference>
<dbReference type="CDD" id="cd08156">
    <property type="entry name" value="catalase_clade_3"/>
    <property type="match status" value="1"/>
</dbReference>
<gene>
    <name evidence="17" type="primary">CAT</name>
</gene>
<dbReference type="GO" id="GO:0004096">
    <property type="term" value="F:catalase activity"/>
    <property type="evidence" value="ECO:0007669"/>
    <property type="project" value="UniProtKB-EC"/>
</dbReference>
<evidence type="ECO:0000256" key="13">
    <source>
        <dbReference type="RuleBase" id="RU000498"/>
    </source>
</evidence>
<feature type="domain" description="Catalase core" evidence="16">
    <location>
        <begin position="93"/>
        <end position="478"/>
    </location>
</feature>
<dbReference type="STRING" id="8154.ENSACLP00000037579"/>
<dbReference type="InterPro" id="IPR011614">
    <property type="entry name" value="Catalase_core"/>
</dbReference>
<comment type="function">
    <text evidence="14">Catalyzes the degradation of hydrogen peroxide (H(2)O(2)) generated by peroxisomal oxidases to water and oxygen, thereby protecting cells from the toxic effects of hydrogen peroxide.</text>
</comment>
<dbReference type="Bgee" id="ENSACLG00000025417">
    <property type="expression patterns" value="Expressed in liver and 8 other cell types or tissues"/>
</dbReference>
<dbReference type="Pfam" id="PF00199">
    <property type="entry name" value="Catalase"/>
    <property type="match status" value="1"/>
</dbReference>
<evidence type="ECO:0000313" key="17">
    <source>
        <dbReference type="Ensembl" id="ENSACLP00000037579.2"/>
    </source>
</evidence>
<evidence type="ECO:0000256" key="2">
    <source>
        <dbReference type="ARBA" id="ARBA00004253"/>
    </source>
</evidence>
<feature type="region of interest" description="Disordered" evidence="15">
    <location>
        <begin position="79"/>
        <end position="98"/>
    </location>
</feature>
<dbReference type="GO" id="GO:0042542">
    <property type="term" value="P:response to hydrogen peroxide"/>
    <property type="evidence" value="ECO:0007669"/>
    <property type="project" value="TreeGrafter"/>
</dbReference>
<reference evidence="17" key="3">
    <citation type="submission" date="2025-09" db="UniProtKB">
        <authorList>
            <consortium name="Ensembl"/>
        </authorList>
    </citation>
    <scope>IDENTIFICATION</scope>
</reference>
<dbReference type="Pfam" id="PF06628">
    <property type="entry name" value="Catalase-rel"/>
    <property type="match status" value="1"/>
</dbReference>
<keyword evidence="18" id="KW-1185">Reference proteome</keyword>
<dbReference type="GO" id="GO:0005739">
    <property type="term" value="C:mitochondrion"/>
    <property type="evidence" value="ECO:0007669"/>
    <property type="project" value="TreeGrafter"/>
</dbReference>
<dbReference type="GO" id="GO:0046872">
    <property type="term" value="F:metal ion binding"/>
    <property type="evidence" value="ECO:0007669"/>
    <property type="project" value="UniProtKB-KW"/>
</dbReference>
<dbReference type="GO" id="GO:0042744">
    <property type="term" value="P:hydrogen peroxide catabolic process"/>
    <property type="evidence" value="ECO:0007669"/>
    <property type="project" value="UniProtKB-KW"/>
</dbReference>
<dbReference type="Proteomes" id="UP000265100">
    <property type="component" value="Chromosome 7"/>
</dbReference>
<dbReference type="PROSITE" id="PS51402">
    <property type="entry name" value="CATALASE_3"/>
    <property type="match status" value="1"/>
</dbReference>
<evidence type="ECO:0000256" key="4">
    <source>
        <dbReference type="ARBA" id="ARBA00014132"/>
    </source>
</evidence>
<evidence type="ECO:0000256" key="9">
    <source>
        <dbReference type="ARBA" id="ARBA00023004"/>
    </source>
</evidence>
<evidence type="ECO:0000256" key="7">
    <source>
        <dbReference type="ARBA" id="ARBA00022723"/>
    </source>
</evidence>
<comment type="catalytic activity">
    <reaction evidence="12 13">
        <text>2 H2O2 = O2 + 2 H2O</text>
        <dbReference type="Rhea" id="RHEA:20309"/>
        <dbReference type="ChEBI" id="CHEBI:15377"/>
        <dbReference type="ChEBI" id="CHEBI:15379"/>
        <dbReference type="ChEBI" id="CHEBI:16240"/>
        <dbReference type="EC" id="1.11.1.6"/>
    </reaction>
</comment>
<evidence type="ECO:0000256" key="11">
    <source>
        <dbReference type="ARBA" id="ARBA00023324"/>
    </source>
</evidence>
<comment type="cofactor">
    <cofactor evidence="1">
        <name>NADP(+)</name>
        <dbReference type="ChEBI" id="CHEBI:58349"/>
    </cofactor>
</comment>
<reference evidence="17" key="2">
    <citation type="submission" date="2025-08" db="UniProtKB">
        <authorList>
            <consortium name="Ensembl"/>
        </authorList>
    </citation>
    <scope>IDENTIFICATION</scope>
</reference>
<dbReference type="PANTHER" id="PTHR11465:SF9">
    <property type="entry name" value="CATALASE"/>
    <property type="match status" value="1"/>
</dbReference>
<keyword evidence="7 13" id="KW-0479">Metal-binding</keyword>
<evidence type="ECO:0000256" key="1">
    <source>
        <dbReference type="ARBA" id="ARBA00001937"/>
    </source>
</evidence>
<dbReference type="InterPro" id="IPR010582">
    <property type="entry name" value="Catalase_immune_responsive"/>
</dbReference>
<dbReference type="GeneTree" id="ENSGT00390000018100"/>
<keyword evidence="5 13" id="KW-0575">Peroxidase</keyword>
<dbReference type="PROSITE" id="PS00438">
    <property type="entry name" value="CATALASE_2"/>
    <property type="match status" value="1"/>
</dbReference>
<accession>A0A3P8R7W2</accession>
<protein>
    <recommendedName>
        <fullName evidence="4 13">Catalase</fullName>
        <ecNumber evidence="13">1.11.1.6</ecNumber>
    </recommendedName>
</protein>